<protein>
    <submittedName>
        <fullName evidence="6">TPR repeat-containing protein</fullName>
    </submittedName>
    <submittedName>
        <fullName evidence="5">Tetratricopeptide repeat protein</fullName>
    </submittedName>
</protein>
<dbReference type="InterPro" id="IPR011990">
    <property type="entry name" value="TPR-like_helical_dom_sf"/>
</dbReference>
<dbReference type="EMBL" id="CP017921">
    <property type="protein sequence ID" value="APH39638.1"/>
    <property type="molecule type" value="Genomic_DNA"/>
</dbReference>
<dbReference type="GeneID" id="30583944"/>
<evidence type="ECO:0000313" key="7">
    <source>
        <dbReference type="Proteomes" id="UP000186879"/>
    </source>
</evidence>
<gene>
    <name evidence="4" type="ORF">BHR79_09195</name>
    <name evidence="5" type="ORF">EFE40_06070</name>
    <name evidence="6" type="ORF">SAMN04515625_0752</name>
</gene>
<dbReference type="Pfam" id="PF13432">
    <property type="entry name" value="TPR_16"/>
    <property type="match status" value="1"/>
</dbReference>
<dbReference type="STRING" id="2177.BHR79_09195"/>
<keyword evidence="1" id="KW-0677">Repeat</keyword>
<evidence type="ECO:0000313" key="8">
    <source>
        <dbReference type="Proteomes" id="UP000198669"/>
    </source>
</evidence>
<proteinExistence type="predicted"/>
<dbReference type="PANTHER" id="PTHR44943:SF4">
    <property type="entry name" value="TPR REPEAT-CONTAINING PROTEIN MJ0798"/>
    <property type="match status" value="1"/>
</dbReference>
<feature type="repeat" description="TPR" evidence="3">
    <location>
        <begin position="204"/>
        <end position="237"/>
    </location>
</feature>
<evidence type="ECO:0000313" key="6">
    <source>
        <dbReference type="EMBL" id="SDW34095.1"/>
    </source>
</evidence>
<dbReference type="PANTHER" id="PTHR44943">
    <property type="entry name" value="CELLULOSE SYNTHASE OPERON PROTEIN C"/>
    <property type="match status" value="1"/>
</dbReference>
<feature type="repeat" description="TPR" evidence="3">
    <location>
        <begin position="114"/>
        <end position="147"/>
    </location>
</feature>
<evidence type="ECO:0000313" key="4">
    <source>
        <dbReference type="EMBL" id="APH39638.1"/>
    </source>
</evidence>
<dbReference type="InterPro" id="IPR011716">
    <property type="entry name" value="TPR-3"/>
</dbReference>
<dbReference type="Proteomes" id="UP000267921">
    <property type="component" value="Unassembled WGS sequence"/>
</dbReference>
<sequence length="288" mass="33308">MSFLKKWYDKVSRKKQFTTLYRRGEEIYGNGYVLFEMGKYEEALDKYNEAAAIWGELKNKLLDLEDDMEDDVAILRKKCQNVLYSRCFVLYKMGKHEEALEVIDSFLEDDPQDPDKWFGHGVVMQSIGQHQKAVESFSKCLDLDSAFSDAWYCKATLLYHNGEFTQALECYKMAAQHSNIKDFAFPRYSFLNMNPKPKLKKDAAGILYGKGNTLFKLERFEEAIEAFKGAIDIEPESPQIWQGLANTYLKIGDEDRANKAFAKLLELDPENSQAKDHINPDYSAEEKE</sequence>
<keyword evidence="2 3" id="KW-0802">TPR repeat</keyword>
<accession>A0A1L3Q470</accession>
<dbReference type="AlphaFoldDB" id="A0A1L3Q470"/>
<dbReference type="EMBL" id="FNMU01000002">
    <property type="protein sequence ID" value="SDW34095.1"/>
    <property type="molecule type" value="Genomic_DNA"/>
</dbReference>
<dbReference type="Proteomes" id="UP000186879">
    <property type="component" value="Chromosome"/>
</dbReference>
<reference evidence="6 8" key="2">
    <citation type="submission" date="2016-10" db="EMBL/GenBank/DDBJ databases">
        <authorList>
            <person name="de Groot N.N."/>
        </authorList>
    </citation>
    <scope>NUCLEOTIDE SEQUENCE [LARGE SCALE GENOMIC DNA]</scope>
    <source>
        <strain evidence="6 8">Z-7982</strain>
    </source>
</reference>
<evidence type="ECO:0000256" key="2">
    <source>
        <dbReference type="ARBA" id="ARBA00022803"/>
    </source>
</evidence>
<dbReference type="InterPro" id="IPR019734">
    <property type="entry name" value="TPR_rpt"/>
</dbReference>
<reference evidence="5 9" key="3">
    <citation type="submission" date="2018-10" db="EMBL/GenBank/DDBJ databases">
        <title>Cultivation of a novel Methanohalophilus strain from Kebrit Deep of the Red Sea and a genomic comparison of members of the genus Methanohalophilus.</title>
        <authorList>
            <person name="Guan Y."/>
            <person name="Ngugi D.K."/>
            <person name="Stingl U."/>
        </authorList>
    </citation>
    <scope>NUCLEOTIDE SEQUENCE [LARGE SCALE GENOMIC DNA]</scope>
    <source>
        <strain evidence="5 9">DSM 3094</strain>
    </source>
</reference>
<dbReference type="SUPFAM" id="SSF48452">
    <property type="entry name" value="TPR-like"/>
    <property type="match status" value="1"/>
</dbReference>
<dbReference type="PROSITE" id="PS50005">
    <property type="entry name" value="TPR"/>
    <property type="match status" value="3"/>
</dbReference>
<dbReference type="InterPro" id="IPR051685">
    <property type="entry name" value="Ycf3/AcsC/BcsC/TPR_MFPF"/>
</dbReference>
<evidence type="ECO:0000256" key="1">
    <source>
        <dbReference type="ARBA" id="ARBA00022737"/>
    </source>
</evidence>
<dbReference type="EMBL" id="RJJG01000004">
    <property type="protein sequence ID" value="RNI09026.1"/>
    <property type="molecule type" value="Genomic_DNA"/>
</dbReference>
<dbReference type="PROSITE" id="PS50293">
    <property type="entry name" value="TPR_REGION"/>
    <property type="match status" value="2"/>
</dbReference>
<feature type="repeat" description="TPR" evidence="3">
    <location>
        <begin position="238"/>
        <end position="271"/>
    </location>
</feature>
<name>A0A1L3Q470_9EURY</name>
<dbReference type="KEGG" id="mhaz:BHR79_09195"/>
<evidence type="ECO:0000256" key="3">
    <source>
        <dbReference type="PROSITE-ProRule" id="PRU00339"/>
    </source>
</evidence>
<reference evidence="4 7" key="1">
    <citation type="submission" date="2016-10" db="EMBL/GenBank/DDBJ databases">
        <title>Methanohalophilus halophilus.</title>
        <authorList>
            <person name="L'haridon S."/>
        </authorList>
    </citation>
    <scope>NUCLEOTIDE SEQUENCE [LARGE SCALE GENOMIC DNA]</scope>
    <source>
        <strain evidence="4 7">Z-7982</strain>
    </source>
</reference>
<dbReference type="SMART" id="SM00028">
    <property type="entry name" value="TPR"/>
    <property type="match status" value="5"/>
</dbReference>
<dbReference type="OrthoDB" id="115601at2157"/>
<evidence type="ECO:0000313" key="5">
    <source>
        <dbReference type="EMBL" id="RNI09026.1"/>
    </source>
</evidence>
<dbReference type="RefSeq" id="WP_072562060.1">
    <property type="nucleotide sequence ID" value="NZ_CP017921.1"/>
</dbReference>
<organism evidence="4 7">
    <name type="scientific">Methanohalophilus halophilus</name>
    <dbReference type="NCBI Taxonomy" id="2177"/>
    <lineage>
        <taxon>Archaea</taxon>
        <taxon>Methanobacteriati</taxon>
        <taxon>Methanobacteriota</taxon>
        <taxon>Stenosarchaea group</taxon>
        <taxon>Methanomicrobia</taxon>
        <taxon>Methanosarcinales</taxon>
        <taxon>Methanosarcinaceae</taxon>
        <taxon>Methanohalophilus</taxon>
    </lineage>
</organism>
<dbReference type="Gene3D" id="1.25.40.10">
    <property type="entry name" value="Tetratricopeptide repeat domain"/>
    <property type="match status" value="2"/>
</dbReference>
<dbReference type="Pfam" id="PF07720">
    <property type="entry name" value="TPR_3"/>
    <property type="match status" value="1"/>
</dbReference>
<keyword evidence="7" id="KW-1185">Reference proteome</keyword>
<evidence type="ECO:0000313" key="9">
    <source>
        <dbReference type="Proteomes" id="UP000267921"/>
    </source>
</evidence>
<dbReference type="Pfam" id="PF14559">
    <property type="entry name" value="TPR_19"/>
    <property type="match status" value="1"/>
</dbReference>
<dbReference type="Proteomes" id="UP000198669">
    <property type="component" value="Unassembled WGS sequence"/>
</dbReference>